<dbReference type="EMBL" id="CP069280">
    <property type="protein sequence ID" value="QRI52290.1"/>
    <property type="molecule type" value="Genomic_DNA"/>
</dbReference>
<gene>
    <name evidence="1" type="ORF">JQS73_12715</name>
</gene>
<evidence type="ECO:0000313" key="1">
    <source>
        <dbReference type="EMBL" id="QRI52290.1"/>
    </source>
</evidence>
<dbReference type="AlphaFoldDB" id="A0ABD7CG21"/>
<protein>
    <recommendedName>
        <fullName evidence="3">XkdX family protein</fullName>
    </recommendedName>
</protein>
<reference evidence="1 2" key="1">
    <citation type="journal article" date="2014" name="J. Infect. Dis.">
        <title>Molecular characterization of a novel botulinum neurotoxin type H gene.</title>
        <authorList>
            <person name="Dover N."/>
            <person name="Barash J.R."/>
            <person name="Hill K.K."/>
            <person name="Xie G."/>
            <person name="Arnon S.S."/>
        </authorList>
    </citation>
    <scope>NUCLEOTIDE SEQUENCE [LARGE SCALE GENOMIC DNA]</scope>
    <source>
        <strain evidence="1 2">IBCA10-7060</strain>
    </source>
</reference>
<dbReference type="Proteomes" id="UP000663464">
    <property type="component" value="Chromosome"/>
</dbReference>
<evidence type="ECO:0000313" key="2">
    <source>
        <dbReference type="Proteomes" id="UP000663464"/>
    </source>
</evidence>
<sequence>MNTKIKWLLDNGFKEDWCSYRKTIIYIYKGYSWTKKEIKEVPLSTLMTYKRFYDGEISEKELDLIMS</sequence>
<proteinExistence type="predicted"/>
<organism evidence="1 2">
    <name type="scientific">Clostridium botulinum</name>
    <dbReference type="NCBI Taxonomy" id="1491"/>
    <lineage>
        <taxon>Bacteria</taxon>
        <taxon>Bacillati</taxon>
        <taxon>Bacillota</taxon>
        <taxon>Clostridia</taxon>
        <taxon>Eubacteriales</taxon>
        <taxon>Clostridiaceae</taxon>
        <taxon>Clostridium</taxon>
    </lineage>
</organism>
<dbReference type="RefSeq" id="WP_047404433.1">
    <property type="nucleotide sequence ID" value="NZ_CP069280.1"/>
</dbReference>
<accession>A0ABD7CG21</accession>
<name>A0ABD7CG21_CLOBO</name>
<evidence type="ECO:0008006" key="3">
    <source>
        <dbReference type="Google" id="ProtNLM"/>
    </source>
</evidence>